<gene>
    <name evidence="3" type="ORF">RFI_14377</name>
</gene>
<dbReference type="AlphaFoldDB" id="X6N946"/>
<protein>
    <submittedName>
        <fullName evidence="3">Uncharacterized protein</fullName>
    </submittedName>
</protein>
<feature type="region of interest" description="Disordered" evidence="1">
    <location>
        <begin position="165"/>
        <end position="191"/>
    </location>
</feature>
<evidence type="ECO:0000256" key="2">
    <source>
        <dbReference type="SAM" id="Phobius"/>
    </source>
</evidence>
<keyword evidence="2" id="KW-1133">Transmembrane helix</keyword>
<feature type="transmembrane region" description="Helical" evidence="2">
    <location>
        <begin position="134"/>
        <end position="156"/>
    </location>
</feature>
<dbReference type="EMBL" id="ASPP01010455">
    <property type="protein sequence ID" value="ETO22815.1"/>
    <property type="molecule type" value="Genomic_DNA"/>
</dbReference>
<feature type="transmembrane region" description="Helical" evidence="2">
    <location>
        <begin position="52"/>
        <end position="72"/>
    </location>
</feature>
<dbReference type="Proteomes" id="UP000023152">
    <property type="component" value="Unassembled WGS sequence"/>
</dbReference>
<evidence type="ECO:0000313" key="4">
    <source>
        <dbReference type="Proteomes" id="UP000023152"/>
    </source>
</evidence>
<comment type="caution">
    <text evidence="3">The sequence shown here is derived from an EMBL/GenBank/DDBJ whole genome shotgun (WGS) entry which is preliminary data.</text>
</comment>
<reference evidence="3 4" key="1">
    <citation type="journal article" date="2013" name="Curr. Biol.">
        <title>The Genome of the Foraminiferan Reticulomyxa filosa.</title>
        <authorList>
            <person name="Glockner G."/>
            <person name="Hulsmann N."/>
            <person name="Schleicher M."/>
            <person name="Noegel A.A."/>
            <person name="Eichinger L."/>
            <person name="Gallinger C."/>
            <person name="Pawlowski J."/>
            <person name="Sierra R."/>
            <person name="Euteneuer U."/>
            <person name="Pillet L."/>
            <person name="Moustafa A."/>
            <person name="Platzer M."/>
            <person name="Groth M."/>
            <person name="Szafranski K."/>
            <person name="Schliwa M."/>
        </authorList>
    </citation>
    <scope>NUCLEOTIDE SEQUENCE [LARGE SCALE GENOMIC DNA]</scope>
</reference>
<name>X6N946_RETFI</name>
<keyword evidence="4" id="KW-1185">Reference proteome</keyword>
<keyword evidence="2" id="KW-0812">Transmembrane</keyword>
<proteinExistence type="predicted"/>
<feature type="transmembrane region" description="Helical" evidence="2">
    <location>
        <begin position="101"/>
        <end position="128"/>
    </location>
</feature>
<feature type="transmembrane region" description="Helical" evidence="2">
    <location>
        <begin position="12"/>
        <end position="32"/>
    </location>
</feature>
<feature type="transmembrane region" description="Helical" evidence="2">
    <location>
        <begin position="220"/>
        <end position="240"/>
    </location>
</feature>
<feature type="transmembrane region" description="Helical" evidence="2">
    <location>
        <begin position="278"/>
        <end position="299"/>
    </location>
</feature>
<organism evidence="3 4">
    <name type="scientific">Reticulomyxa filosa</name>
    <dbReference type="NCBI Taxonomy" id="46433"/>
    <lineage>
        <taxon>Eukaryota</taxon>
        <taxon>Sar</taxon>
        <taxon>Rhizaria</taxon>
        <taxon>Retaria</taxon>
        <taxon>Foraminifera</taxon>
        <taxon>Monothalamids</taxon>
        <taxon>Reticulomyxidae</taxon>
        <taxon>Reticulomyxa</taxon>
    </lineage>
</organism>
<feature type="transmembrane region" description="Helical" evidence="2">
    <location>
        <begin position="252"/>
        <end position="271"/>
    </location>
</feature>
<sequence>MYPRAKDNSLSCGYKIANLSVVGLYFLCALSQSLWMVNAQLDQWPPAVYDTLQGLAIITWAAARITFFFIWIDRQFKKYIYTYKLHEICRTALDKNFQYPAWLFACFRGLLVLCIFAAFAGCILLLIFGSVSTFLILGGVSVLFDIFLTLMLMYLFQKKLHQVRKATKKKKKKRGEKKRRGKKKKNTQKKKKLIISHKVLSTTNTLSSGDHRVIKMLGKFTFLTTLSFLCNLVLAISTLVRLASENNNNPDPLFYFVVFMFVMCCSVNSIGKKMLLFVYLYTFFVSYFFIFWICLHCIFKK</sequence>
<evidence type="ECO:0000256" key="1">
    <source>
        <dbReference type="SAM" id="MobiDB-lite"/>
    </source>
</evidence>
<evidence type="ECO:0000313" key="3">
    <source>
        <dbReference type="EMBL" id="ETO22815.1"/>
    </source>
</evidence>
<keyword evidence="2" id="KW-0472">Membrane</keyword>
<accession>X6N946</accession>